<dbReference type="SUPFAM" id="SSF57903">
    <property type="entry name" value="FYVE/PHD zinc finger"/>
    <property type="match status" value="1"/>
</dbReference>
<comment type="caution">
    <text evidence="6">The sequence shown here is derived from an EMBL/GenBank/DDBJ whole genome shotgun (WGS) entry which is preliminary data.</text>
</comment>
<evidence type="ECO:0000313" key="6">
    <source>
        <dbReference type="EMBL" id="RCH99252.1"/>
    </source>
</evidence>
<keyword evidence="2" id="KW-0863">Zinc-finger</keyword>
<feature type="domain" description="C2" evidence="5">
    <location>
        <begin position="315"/>
        <end position="438"/>
    </location>
</feature>
<evidence type="ECO:0000256" key="2">
    <source>
        <dbReference type="ARBA" id="ARBA00022771"/>
    </source>
</evidence>
<name>A0A367KAI8_RHIST</name>
<evidence type="ECO:0000256" key="4">
    <source>
        <dbReference type="SAM" id="MobiDB-lite"/>
    </source>
</evidence>
<dbReference type="SMART" id="SM00239">
    <property type="entry name" value="C2"/>
    <property type="match status" value="3"/>
</dbReference>
<evidence type="ECO:0000256" key="3">
    <source>
        <dbReference type="ARBA" id="ARBA00022833"/>
    </source>
</evidence>
<dbReference type="InterPro" id="IPR056910">
    <property type="entry name" value="TCB1-3_C2"/>
</dbReference>
<dbReference type="EMBL" id="PJQM01001968">
    <property type="protein sequence ID" value="RCH99252.1"/>
    <property type="molecule type" value="Genomic_DNA"/>
</dbReference>
<dbReference type="PROSITE" id="PS50004">
    <property type="entry name" value="C2"/>
    <property type="match status" value="3"/>
</dbReference>
<keyword evidence="7" id="KW-1185">Reference proteome</keyword>
<evidence type="ECO:0000259" key="5">
    <source>
        <dbReference type="PROSITE" id="PS50004"/>
    </source>
</evidence>
<dbReference type="InterPro" id="IPR035892">
    <property type="entry name" value="C2_domain_sf"/>
</dbReference>
<dbReference type="InterPro" id="IPR013083">
    <property type="entry name" value="Znf_RING/FYVE/PHD"/>
</dbReference>
<evidence type="ECO:0000313" key="7">
    <source>
        <dbReference type="Proteomes" id="UP000253551"/>
    </source>
</evidence>
<feature type="domain" description="C2" evidence="5">
    <location>
        <begin position="1"/>
        <end position="97"/>
    </location>
</feature>
<organism evidence="6 7">
    <name type="scientific">Rhizopus stolonifer</name>
    <name type="common">Rhizopus nigricans</name>
    <dbReference type="NCBI Taxonomy" id="4846"/>
    <lineage>
        <taxon>Eukaryota</taxon>
        <taxon>Fungi</taxon>
        <taxon>Fungi incertae sedis</taxon>
        <taxon>Mucoromycota</taxon>
        <taxon>Mucoromycotina</taxon>
        <taxon>Mucoromycetes</taxon>
        <taxon>Mucorales</taxon>
        <taxon>Mucorineae</taxon>
        <taxon>Rhizopodaceae</taxon>
        <taxon>Rhizopus</taxon>
    </lineage>
</organism>
<keyword evidence="3" id="KW-0862">Zinc</keyword>
<dbReference type="InterPro" id="IPR000008">
    <property type="entry name" value="C2_dom"/>
</dbReference>
<dbReference type="SMART" id="SM00249">
    <property type="entry name" value="PHD"/>
    <property type="match status" value="1"/>
</dbReference>
<dbReference type="Pfam" id="PF24920">
    <property type="entry name" value="C2_TCB1"/>
    <property type="match status" value="1"/>
</dbReference>
<dbReference type="CDD" id="cd15550">
    <property type="entry name" value="PHD_MLL5"/>
    <property type="match status" value="1"/>
</dbReference>
<dbReference type="InterPro" id="IPR011011">
    <property type="entry name" value="Znf_FYVE_PHD"/>
</dbReference>
<dbReference type="Proteomes" id="UP000253551">
    <property type="component" value="Unassembled WGS sequence"/>
</dbReference>
<dbReference type="InterPro" id="IPR019786">
    <property type="entry name" value="Zinc_finger_PHD-type_CS"/>
</dbReference>
<dbReference type="InterPro" id="IPR052455">
    <property type="entry name" value="Tricalbin_domain"/>
</dbReference>
<reference evidence="6 7" key="1">
    <citation type="journal article" date="2018" name="G3 (Bethesda)">
        <title>Phylogenetic and Phylogenomic Definition of Rhizopus Species.</title>
        <authorList>
            <person name="Gryganskyi A.P."/>
            <person name="Golan J."/>
            <person name="Dolatabadi S."/>
            <person name="Mondo S."/>
            <person name="Robb S."/>
            <person name="Idnurm A."/>
            <person name="Muszewska A."/>
            <person name="Steczkiewicz K."/>
            <person name="Masonjones S."/>
            <person name="Liao H.L."/>
            <person name="Gajdeczka M.T."/>
            <person name="Anike F."/>
            <person name="Vuek A."/>
            <person name="Anishchenko I.M."/>
            <person name="Voigt K."/>
            <person name="de Hoog G.S."/>
            <person name="Smith M.E."/>
            <person name="Heitman J."/>
            <person name="Vilgalys R."/>
            <person name="Stajich J.E."/>
        </authorList>
    </citation>
    <scope>NUCLEOTIDE SEQUENCE [LARGE SCALE GENOMIC DNA]</scope>
    <source>
        <strain evidence="6 7">LSU 92-RS-03</strain>
    </source>
</reference>
<dbReference type="Pfam" id="PF20826">
    <property type="entry name" value="PHD_5"/>
    <property type="match status" value="1"/>
</dbReference>
<evidence type="ECO:0000256" key="1">
    <source>
        <dbReference type="ARBA" id="ARBA00022723"/>
    </source>
</evidence>
<dbReference type="STRING" id="4846.A0A367KAI8"/>
<feature type="compositionally biased region" description="Low complexity" evidence="4">
    <location>
        <begin position="670"/>
        <end position="679"/>
    </location>
</feature>
<keyword evidence="1" id="KW-0479">Metal-binding</keyword>
<dbReference type="PROSITE" id="PS01359">
    <property type="entry name" value="ZF_PHD_1"/>
    <property type="match status" value="1"/>
</dbReference>
<dbReference type="InterPro" id="IPR001965">
    <property type="entry name" value="Znf_PHD"/>
</dbReference>
<dbReference type="GO" id="GO:0008270">
    <property type="term" value="F:zinc ion binding"/>
    <property type="evidence" value="ECO:0007669"/>
    <property type="project" value="UniProtKB-KW"/>
</dbReference>
<feature type="compositionally biased region" description="Basic and acidic residues" evidence="4">
    <location>
        <begin position="696"/>
        <end position="711"/>
    </location>
</feature>
<feature type="region of interest" description="Disordered" evidence="4">
    <location>
        <begin position="664"/>
        <end position="714"/>
    </location>
</feature>
<dbReference type="PANTHER" id="PTHR46980">
    <property type="entry name" value="TRICALBIN-1-RELATED"/>
    <property type="match status" value="1"/>
</dbReference>
<dbReference type="PANTHER" id="PTHR46980:SF2">
    <property type="entry name" value="TRICALBIN-1-RELATED"/>
    <property type="match status" value="1"/>
</dbReference>
<gene>
    <name evidence="6" type="ORF">CU098_007900</name>
</gene>
<accession>A0A367KAI8</accession>
<feature type="region of interest" description="Disordered" evidence="4">
    <location>
        <begin position="809"/>
        <end position="830"/>
    </location>
</feature>
<dbReference type="Gene3D" id="3.30.40.10">
    <property type="entry name" value="Zinc/RING finger domain, C3HC4 (zinc finger)"/>
    <property type="match status" value="1"/>
</dbReference>
<dbReference type="Pfam" id="PF00168">
    <property type="entry name" value="C2"/>
    <property type="match status" value="3"/>
</dbReference>
<dbReference type="AlphaFoldDB" id="A0A367KAI8"/>
<dbReference type="Gene3D" id="2.60.40.150">
    <property type="entry name" value="C2 domain"/>
    <property type="match status" value="3"/>
</dbReference>
<dbReference type="OrthoDB" id="1029639at2759"/>
<proteinExistence type="predicted"/>
<sequence>VIRFSIWSAEDITTKSLDTFVRIKSGNQTRAKTEIIDNTTNPEWGEHHYVPIHSIHESLVLEVMQWSANSKDKLIGSTVLEMNNVIRENKTGNTVWYEAIQEKLDRQVPLHHGNTQKGFLIYTAEFYPTMALPEKSTEEEDEDEEQTKEPLPLVDLHGLPIRYTPDDLIDLYSYGSGVLTVKVHEVKANIVYECYCRTMVDSLTAQHKTETLKGRTLAFNSTTDAFVKDAGFSRVAIELKPVDTTEKDDHKVAYWYESTERIIRQIQRRARQKHIQGALVDLSEMCRFSDDDEGEWYNLLQPVGGEAQIRLSFGYSPLLSFTIDPNESLENQGILTVSLLHAKGLRAADKSGTSDPYVKFIIDGDVVHKSSVIKKTCNPVWKDETMQVPIVSRVTASFRIEVFDWNQIAGDVPLGSGGITIRGDMVESFCAHDIDIPLDGQAGDTGTVRVRLKWEPQLLLRRKTQKTFMGTTRRVTTKMGTTAFNFAEPPKNTSTSSAVENKLASVEENSVFDGTLHVHIIQARQLTGEHAEKMNPQAIVSLGGHQLLKTKKIKKTTFPTWIASTRRTRKQQQQQQIKKPNRQLTEDSSDQDSSDVGSVTRCICGESHNLGLMVQCDQCEVWQHCECIGLLQDKLPDHYYCDQCQPENHQVVKTSNGKSKRLYHAALPDSSPSVSNSDSKSIKKRKKTPSPQPTEEQLRQEDIKRRTKTEPVKSPVIKLDEPYWDYTDGRPARESSPPARVKYPHTKMSFSDMNKRAKQIMECITKLRSEEECLSKRHAEEYFTRPRSLSTCSSLSSASTVPLLDDFVTTEDSSSSSNSSSPITPIPFIASTQATKQREETCLDILERVDRELVKFQRKFGVLYQ</sequence>
<protein>
    <recommendedName>
        <fullName evidence="5">C2 domain-containing protein</fullName>
    </recommendedName>
</protein>
<feature type="region of interest" description="Disordered" evidence="4">
    <location>
        <begin position="564"/>
        <end position="596"/>
    </location>
</feature>
<dbReference type="SUPFAM" id="SSF49562">
    <property type="entry name" value="C2 domain (Calcium/lipid-binding domain, CaLB)"/>
    <property type="match status" value="3"/>
</dbReference>
<feature type="domain" description="C2" evidence="5">
    <location>
        <begin position="490"/>
        <end position="623"/>
    </location>
</feature>
<feature type="non-terminal residue" evidence="6">
    <location>
        <position position="1"/>
    </location>
</feature>